<name>A0A4Q8AGZ0_9MICC</name>
<gene>
    <name evidence="1" type="ORF">EV380_2750</name>
</gene>
<sequence length="46" mass="5652">MKRNKSNPKASAKRRRHEFYDAEAARRKQHARLDANIPQEMWFRVR</sequence>
<protein>
    <submittedName>
        <fullName evidence="1">Uncharacterized protein</fullName>
    </submittedName>
</protein>
<dbReference type="EMBL" id="SHLA01000001">
    <property type="protein sequence ID" value="RZU63141.1"/>
    <property type="molecule type" value="Genomic_DNA"/>
</dbReference>
<reference evidence="1 2" key="1">
    <citation type="submission" date="2019-02" db="EMBL/GenBank/DDBJ databases">
        <title>Sequencing the genomes of 1000 actinobacteria strains.</title>
        <authorList>
            <person name="Klenk H.-P."/>
        </authorList>
    </citation>
    <scope>NUCLEOTIDE SEQUENCE [LARGE SCALE GENOMIC DNA]</scope>
    <source>
        <strain evidence="1 2">DSM 17364</strain>
    </source>
</reference>
<keyword evidence="2" id="KW-1185">Reference proteome</keyword>
<accession>A0A4Q8AGZ0</accession>
<proteinExistence type="predicted"/>
<organism evidence="1 2">
    <name type="scientific">Zhihengliuella halotolerans</name>
    <dbReference type="NCBI Taxonomy" id="370736"/>
    <lineage>
        <taxon>Bacteria</taxon>
        <taxon>Bacillati</taxon>
        <taxon>Actinomycetota</taxon>
        <taxon>Actinomycetes</taxon>
        <taxon>Micrococcales</taxon>
        <taxon>Micrococcaceae</taxon>
        <taxon>Zhihengliuella</taxon>
    </lineage>
</organism>
<dbReference type="AlphaFoldDB" id="A0A4Q8AGZ0"/>
<evidence type="ECO:0000313" key="2">
    <source>
        <dbReference type="Proteomes" id="UP000292685"/>
    </source>
</evidence>
<dbReference type="RefSeq" id="WP_165391969.1">
    <property type="nucleotide sequence ID" value="NZ_SHLA01000001.1"/>
</dbReference>
<dbReference type="Proteomes" id="UP000292685">
    <property type="component" value="Unassembled WGS sequence"/>
</dbReference>
<comment type="caution">
    <text evidence="1">The sequence shown here is derived from an EMBL/GenBank/DDBJ whole genome shotgun (WGS) entry which is preliminary data.</text>
</comment>
<evidence type="ECO:0000313" key="1">
    <source>
        <dbReference type="EMBL" id="RZU63141.1"/>
    </source>
</evidence>